<sequence length="251" mass="28059">MDHNMNLPSLWNDPTCMEDNKNNWEWNIQSFVGVFNSEEDSSMSLDLDALVESSALLEHTSTGYLEDAIADWTIRRKRRRLLPFNNTNQLNNHNNSRNEADLISNYTNYVDMDANIILAGNDGSPKSTVSMRSKPSVNWQGEAEMDIMLSKDVQLEKATAVAECFSRAKKKIAYPFDVVKPGGFKGDVTLDDINRRMLKRPTKPVRHPVGEFATNQTTFASGLGMSGKTVVALTKIQTPGRGTITIIRTKG</sequence>
<dbReference type="EMBL" id="JBAMMX010000027">
    <property type="protein sequence ID" value="KAK6912326.1"/>
    <property type="molecule type" value="Genomic_DNA"/>
</dbReference>
<protein>
    <recommendedName>
        <fullName evidence="3">Protein XRI1</fullName>
    </recommendedName>
</protein>
<dbReference type="GO" id="GO:0007140">
    <property type="term" value="P:male meiotic nuclear division"/>
    <property type="evidence" value="ECO:0007669"/>
    <property type="project" value="InterPro"/>
</dbReference>
<dbReference type="PANTHER" id="PTHR33385:SF18">
    <property type="entry name" value="XRI1-LIKE PROTEIN"/>
    <property type="match status" value="1"/>
</dbReference>
<dbReference type="AlphaFoldDB" id="A0AAN8UJK1"/>
<accession>A0AAN8UJK1</accession>
<dbReference type="PANTHER" id="PTHR33385">
    <property type="entry name" value="PROTEIN XRI1"/>
    <property type="match status" value="1"/>
</dbReference>
<name>A0AAN8UJK1_9MAGN</name>
<evidence type="ECO:0000313" key="2">
    <source>
        <dbReference type="Proteomes" id="UP001370490"/>
    </source>
</evidence>
<dbReference type="InterPro" id="IPR039933">
    <property type="entry name" value="XRI1"/>
</dbReference>
<reference evidence="1 2" key="1">
    <citation type="submission" date="2023-12" db="EMBL/GenBank/DDBJ databases">
        <title>A high-quality genome assembly for Dillenia turbinata (Dilleniales).</title>
        <authorList>
            <person name="Chanderbali A."/>
        </authorList>
    </citation>
    <scope>NUCLEOTIDE SEQUENCE [LARGE SCALE GENOMIC DNA]</scope>
    <source>
        <strain evidence="1">LSX21</strain>
        <tissue evidence="1">Leaf</tissue>
    </source>
</reference>
<evidence type="ECO:0000313" key="1">
    <source>
        <dbReference type="EMBL" id="KAK6912326.1"/>
    </source>
</evidence>
<comment type="caution">
    <text evidence="1">The sequence shown here is derived from an EMBL/GenBank/DDBJ whole genome shotgun (WGS) entry which is preliminary data.</text>
</comment>
<keyword evidence="2" id="KW-1185">Reference proteome</keyword>
<organism evidence="1 2">
    <name type="scientific">Dillenia turbinata</name>
    <dbReference type="NCBI Taxonomy" id="194707"/>
    <lineage>
        <taxon>Eukaryota</taxon>
        <taxon>Viridiplantae</taxon>
        <taxon>Streptophyta</taxon>
        <taxon>Embryophyta</taxon>
        <taxon>Tracheophyta</taxon>
        <taxon>Spermatophyta</taxon>
        <taxon>Magnoliopsida</taxon>
        <taxon>eudicotyledons</taxon>
        <taxon>Gunneridae</taxon>
        <taxon>Pentapetalae</taxon>
        <taxon>Dilleniales</taxon>
        <taxon>Dilleniaceae</taxon>
        <taxon>Dillenia</taxon>
    </lineage>
</organism>
<dbReference type="Proteomes" id="UP001370490">
    <property type="component" value="Unassembled WGS sequence"/>
</dbReference>
<proteinExistence type="predicted"/>
<gene>
    <name evidence="1" type="ORF">RJ641_021927</name>
</gene>
<evidence type="ECO:0008006" key="3">
    <source>
        <dbReference type="Google" id="ProtNLM"/>
    </source>
</evidence>
<dbReference type="GO" id="GO:0007143">
    <property type="term" value="P:female meiotic nuclear division"/>
    <property type="evidence" value="ECO:0007669"/>
    <property type="project" value="InterPro"/>
</dbReference>